<sequence length="117" mass="12740">MMRGELPENAAPTEAIEALRRLKNAGEDGADAADSGVRAREAAPRAVPRESTVAAALREPPKPVSQQPVNLYGDSKKDIPAKGWEYVDPKGKTQGPFTLEQMKKWFNKGDYSSLTSK</sequence>
<protein>
    <recommendedName>
        <fullName evidence="2">GYF domain-containing protein</fullName>
    </recommendedName>
</protein>
<organism evidence="3 4">
    <name type="scientific">Prorocentrum cordatum</name>
    <dbReference type="NCBI Taxonomy" id="2364126"/>
    <lineage>
        <taxon>Eukaryota</taxon>
        <taxon>Sar</taxon>
        <taxon>Alveolata</taxon>
        <taxon>Dinophyceae</taxon>
        <taxon>Prorocentrales</taxon>
        <taxon>Prorocentraceae</taxon>
        <taxon>Prorocentrum</taxon>
    </lineage>
</organism>
<evidence type="ECO:0000259" key="2">
    <source>
        <dbReference type="PROSITE" id="PS50829"/>
    </source>
</evidence>
<keyword evidence="4" id="KW-1185">Reference proteome</keyword>
<proteinExistence type="predicted"/>
<dbReference type="InterPro" id="IPR003169">
    <property type="entry name" value="GYF"/>
</dbReference>
<dbReference type="SUPFAM" id="SSF55277">
    <property type="entry name" value="GYF domain"/>
    <property type="match status" value="1"/>
</dbReference>
<comment type="caution">
    <text evidence="3">The sequence shown here is derived from an EMBL/GenBank/DDBJ whole genome shotgun (WGS) entry which is preliminary data.</text>
</comment>
<name>A0ABN9WXK7_9DINO</name>
<accession>A0ABN9WXK7</accession>
<dbReference type="Gene3D" id="3.30.1490.40">
    <property type="match status" value="1"/>
</dbReference>
<gene>
    <name evidence="3" type="ORF">PCOR1329_LOCUS71533</name>
</gene>
<reference evidence="3" key="1">
    <citation type="submission" date="2023-10" db="EMBL/GenBank/DDBJ databases">
        <authorList>
            <person name="Chen Y."/>
            <person name="Shah S."/>
            <person name="Dougan E. K."/>
            <person name="Thang M."/>
            <person name="Chan C."/>
        </authorList>
    </citation>
    <scope>NUCLEOTIDE SEQUENCE [LARGE SCALE GENOMIC DNA]</scope>
</reference>
<evidence type="ECO:0000256" key="1">
    <source>
        <dbReference type="SAM" id="MobiDB-lite"/>
    </source>
</evidence>
<feature type="region of interest" description="Disordered" evidence="1">
    <location>
        <begin position="26"/>
        <end position="76"/>
    </location>
</feature>
<feature type="domain" description="GYF" evidence="2">
    <location>
        <begin position="81"/>
        <end position="117"/>
    </location>
</feature>
<evidence type="ECO:0000313" key="4">
    <source>
        <dbReference type="Proteomes" id="UP001189429"/>
    </source>
</evidence>
<evidence type="ECO:0000313" key="3">
    <source>
        <dbReference type="EMBL" id="CAK0891660.1"/>
    </source>
</evidence>
<dbReference type="Proteomes" id="UP001189429">
    <property type="component" value="Unassembled WGS sequence"/>
</dbReference>
<dbReference type="Pfam" id="PF02213">
    <property type="entry name" value="GYF"/>
    <property type="match status" value="1"/>
</dbReference>
<dbReference type="InterPro" id="IPR035445">
    <property type="entry name" value="GYF-like_dom_sf"/>
</dbReference>
<dbReference type="EMBL" id="CAUYUJ010019504">
    <property type="protein sequence ID" value="CAK0891660.1"/>
    <property type="molecule type" value="Genomic_DNA"/>
</dbReference>
<dbReference type="PROSITE" id="PS50829">
    <property type="entry name" value="GYF"/>
    <property type="match status" value="1"/>
</dbReference>